<dbReference type="PANTHER" id="PTHR46424:SF1">
    <property type="entry name" value="UBX DOMAIN-CONTAINING PROTEIN 4"/>
    <property type="match status" value="1"/>
</dbReference>
<feature type="region of interest" description="Disordered" evidence="6">
    <location>
        <begin position="420"/>
        <end position="446"/>
    </location>
</feature>
<evidence type="ECO:0000313" key="8">
    <source>
        <dbReference type="EMBL" id="RJE23215.1"/>
    </source>
</evidence>
<evidence type="ECO:0000256" key="4">
    <source>
        <dbReference type="ARBA" id="ARBA00041575"/>
    </source>
</evidence>
<dbReference type="Pfam" id="PF00789">
    <property type="entry name" value="UBX"/>
    <property type="match status" value="1"/>
</dbReference>
<comment type="subunit">
    <text evidence="3">Directly interacts with VCP. Interacts with UBQLN1. Forms a complex with VCP and UBQLN1.</text>
</comment>
<evidence type="ECO:0000256" key="3">
    <source>
        <dbReference type="ARBA" id="ARBA00038812"/>
    </source>
</evidence>
<evidence type="ECO:0000256" key="1">
    <source>
        <dbReference type="ARBA" id="ARBA00004406"/>
    </source>
</evidence>
<feature type="domain" description="UBX" evidence="7">
    <location>
        <begin position="250"/>
        <end position="332"/>
    </location>
</feature>
<dbReference type="InterPro" id="IPR036249">
    <property type="entry name" value="Thioredoxin-like_sf"/>
</dbReference>
<feature type="compositionally biased region" description="Polar residues" evidence="6">
    <location>
        <begin position="221"/>
        <end position="236"/>
    </location>
</feature>
<name>A0A3A2ZZ88_9EURO</name>
<evidence type="ECO:0000256" key="2">
    <source>
        <dbReference type="ARBA" id="ARBA00023230"/>
    </source>
</evidence>
<feature type="compositionally biased region" description="Polar residues" evidence="6">
    <location>
        <begin position="156"/>
        <end position="166"/>
    </location>
</feature>
<feature type="region of interest" description="Disordered" evidence="6">
    <location>
        <begin position="112"/>
        <end position="194"/>
    </location>
</feature>
<dbReference type="GO" id="GO:0005789">
    <property type="term" value="C:endoplasmic reticulum membrane"/>
    <property type="evidence" value="ECO:0007669"/>
    <property type="project" value="UniProtKB-SubCell"/>
</dbReference>
<evidence type="ECO:0000256" key="5">
    <source>
        <dbReference type="ARBA" id="ARBA00046062"/>
    </source>
</evidence>
<accession>A0A3A2ZZ88</accession>
<dbReference type="PANTHER" id="PTHR46424">
    <property type="entry name" value="UBX DOMAIN-CONTAINING PROTEIN 4"/>
    <property type="match status" value="1"/>
</dbReference>
<keyword evidence="9" id="KW-1185">Reference proteome</keyword>
<dbReference type="PROSITE" id="PS50033">
    <property type="entry name" value="UBX"/>
    <property type="match status" value="1"/>
</dbReference>
<dbReference type="AlphaFoldDB" id="A0A3A2ZZ88"/>
<protein>
    <recommendedName>
        <fullName evidence="4">UBX domain-containing protein 2</fullName>
    </recommendedName>
</protein>
<reference evidence="9" key="1">
    <citation type="submission" date="2017-02" db="EMBL/GenBank/DDBJ databases">
        <authorList>
            <person name="Tafer H."/>
            <person name="Lopandic K."/>
        </authorList>
    </citation>
    <scope>NUCLEOTIDE SEQUENCE [LARGE SCALE GENOMIC DNA]</scope>
    <source>
        <strain evidence="9">CBS 366.77</strain>
    </source>
</reference>
<dbReference type="Proteomes" id="UP000266188">
    <property type="component" value="Unassembled WGS sequence"/>
</dbReference>
<dbReference type="InterPro" id="IPR001012">
    <property type="entry name" value="UBX_dom"/>
</dbReference>
<dbReference type="GO" id="GO:0006986">
    <property type="term" value="P:response to unfolded protein"/>
    <property type="evidence" value="ECO:0007669"/>
    <property type="project" value="UniProtKB-KW"/>
</dbReference>
<dbReference type="STRING" id="2070753.A0A3A2ZZ88"/>
<dbReference type="InterPro" id="IPR029071">
    <property type="entry name" value="Ubiquitin-like_domsf"/>
</dbReference>
<keyword evidence="2" id="KW-0834">Unfolded protein response</keyword>
<feature type="compositionally biased region" description="Basic and acidic residues" evidence="6">
    <location>
        <begin position="167"/>
        <end position="191"/>
    </location>
</feature>
<dbReference type="CDD" id="cd01767">
    <property type="entry name" value="UBX"/>
    <property type="match status" value="1"/>
</dbReference>
<dbReference type="EMBL" id="MVGC01000131">
    <property type="protein sequence ID" value="RJE23215.1"/>
    <property type="molecule type" value="Genomic_DNA"/>
</dbReference>
<comment type="subcellular location">
    <subcellularLocation>
        <location evidence="1">Endoplasmic reticulum membrane</location>
        <topology evidence="1">Peripheral membrane protein</topology>
    </subcellularLocation>
</comment>
<dbReference type="Pfam" id="PF23187">
    <property type="entry name" value="UBX7_N"/>
    <property type="match status" value="1"/>
</dbReference>
<comment type="function">
    <text evidence="5">Involved in endoplasmic reticulum-associated protein degradation (ERAD). Acts as a platform to recruit both UBQLN1 and VCP to the ER during ERAD.</text>
</comment>
<dbReference type="SMART" id="SM00166">
    <property type="entry name" value="UBX"/>
    <property type="match status" value="1"/>
</dbReference>
<dbReference type="Gene3D" id="3.40.30.10">
    <property type="entry name" value="Glutaredoxin"/>
    <property type="match status" value="1"/>
</dbReference>
<feature type="region of interest" description="Disordered" evidence="6">
    <location>
        <begin position="213"/>
        <end position="252"/>
    </location>
</feature>
<evidence type="ECO:0000256" key="6">
    <source>
        <dbReference type="SAM" id="MobiDB-lite"/>
    </source>
</evidence>
<feature type="compositionally biased region" description="Polar residues" evidence="6">
    <location>
        <begin position="427"/>
        <end position="437"/>
    </location>
</feature>
<feature type="compositionally biased region" description="Low complexity" evidence="6">
    <location>
        <begin position="130"/>
        <end position="144"/>
    </location>
</feature>
<dbReference type="SUPFAM" id="SSF52833">
    <property type="entry name" value="Thioredoxin-like"/>
    <property type="match status" value="1"/>
</dbReference>
<dbReference type="Gene3D" id="3.10.20.90">
    <property type="entry name" value="Phosphatidylinositol 3-kinase Catalytic Subunit, Chain A, domain 1"/>
    <property type="match status" value="1"/>
</dbReference>
<sequence length="446" mass="49019">MFYQGSLQDGINLAVNQAKAVICFVRDETDVCLQWEKDYFGDDEFTESLKDKSVIFKLTAGSPEAGFLASFCPITKFPVVVVIKGGMLRQYLVPEITKDDFRKRLMASLEDSYPHGQISSTPKQEDSTEANATADPTQPTTDPASGPASPFASQCEPGTTRIQQGLEQRRDESIRTRKRHAENAEKSDSTRRGQIVTEVQQANTEHVRNINCASQEKDRQTQISGSTVPISGSPVSHSEEVAMQQNVDPTPPKQCRLQVRLFDGTSVRSNFSPSQSIRKDVRSWLDAQLTDDSYPYNLKHILTPLPNETISVADEDKSLEDLGLGPSANLVMVPIQSYTQAYTGSAFGLPIRAMSSVCRLLFSAAGTVAGLMGSVFGFGRSTPTDDGPVSLTARSPANSGARRLRPAASQATIIRTLRDRPEERDNNQLYNGNQLNFEPQKDSDDE</sequence>
<dbReference type="SUPFAM" id="SSF54236">
    <property type="entry name" value="Ubiquitin-like"/>
    <property type="match status" value="1"/>
</dbReference>
<dbReference type="GO" id="GO:0036503">
    <property type="term" value="P:ERAD pathway"/>
    <property type="evidence" value="ECO:0007669"/>
    <property type="project" value="TreeGrafter"/>
</dbReference>
<evidence type="ECO:0000259" key="7">
    <source>
        <dbReference type="PROSITE" id="PS50033"/>
    </source>
</evidence>
<dbReference type="OrthoDB" id="2445133at2759"/>
<evidence type="ECO:0000313" key="9">
    <source>
        <dbReference type="Proteomes" id="UP000266188"/>
    </source>
</evidence>
<gene>
    <name evidence="8" type="ORF">PHISCL_04468</name>
</gene>
<comment type="caution">
    <text evidence="8">The sequence shown here is derived from an EMBL/GenBank/DDBJ whole genome shotgun (WGS) entry which is preliminary data.</text>
</comment>
<organism evidence="8 9">
    <name type="scientific">Aspergillus sclerotialis</name>
    <dbReference type="NCBI Taxonomy" id="2070753"/>
    <lineage>
        <taxon>Eukaryota</taxon>
        <taxon>Fungi</taxon>
        <taxon>Dikarya</taxon>
        <taxon>Ascomycota</taxon>
        <taxon>Pezizomycotina</taxon>
        <taxon>Eurotiomycetes</taxon>
        <taxon>Eurotiomycetidae</taxon>
        <taxon>Eurotiales</taxon>
        <taxon>Aspergillaceae</taxon>
        <taxon>Aspergillus</taxon>
        <taxon>Aspergillus subgen. Polypaecilum</taxon>
    </lineage>
</organism>
<proteinExistence type="predicted"/>
<feature type="region of interest" description="Disordered" evidence="6">
    <location>
        <begin position="383"/>
        <end position="408"/>
    </location>
</feature>